<dbReference type="InterPro" id="IPR036121">
    <property type="entry name" value="ATPase_F1/V1/A1_a/bsu_N_sf"/>
</dbReference>
<dbReference type="GO" id="GO:0046933">
    <property type="term" value="F:proton-transporting ATP synthase activity, rotational mechanism"/>
    <property type="evidence" value="ECO:0007669"/>
    <property type="project" value="InterPro"/>
</dbReference>
<keyword evidence="2" id="KW-0813">Transport</keyword>
<organism evidence="5 6">
    <name type="scientific">Boletus edulis BED1</name>
    <dbReference type="NCBI Taxonomy" id="1328754"/>
    <lineage>
        <taxon>Eukaryota</taxon>
        <taxon>Fungi</taxon>
        <taxon>Dikarya</taxon>
        <taxon>Basidiomycota</taxon>
        <taxon>Agaricomycotina</taxon>
        <taxon>Agaricomycetes</taxon>
        <taxon>Agaricomycetidae</taxon>
        <taxon>Boletales</taxon>
        <taxon>Boletineae</taxon>
        <taxon>Boletaceae</taxon>
        <taxon>Boletoideae</taxon>
        <taxon>Boletus</taxon>
    </lineage>
</organism>
<keyword evidence="3" id="KW-0406">Ion transport</keyword>
<dbReference type="EMBL" id="WHUW01000087">
    <property type="protein sequence ID" value="KAF8426473.1"/>
    <property type="molecule type" value="Genomic_DNA"/>
</dbReference>
<evidence type="ECO:0000313" key="5">
    <source>
        <dbReference type="EMBL" id="KAF8426473.1"/>
    </source>
</evidence>
<comment type="similarity">
    <text evidence="1">Belongs to the ATPase alpha/beta chains family.</text>
</comment>
<dbReference type="SUPFAM" id="SSF50615">
    <property type="entry name" value="N-terminal domain of alpha and beta subunits of F1 ATP synthase"/>
    <property type="match status" value="1"/>
</dbReference>
<dbReference type="SUPFAM" id="SSF52540">
    <property type="entry name" value="P-loop containing nucleoside triphosphate hydrolases"/>
    <property type="match status" value="1"/>
</dbReference>
<feature type="domain" description="ATPase F1/V1/A1 complex alpha/beta subunit N-terminal" evidence="4">
    <location>
        <begin position="42"/>
        <end position="94"/>
    </location>
</feature>
<dbReference type="GO" id="GO:0045259">
    <property type="term" value="C:proton-transporting ATP synthase complex"/>
    <property type="evidence" value="ECO:0007669"/>
    <property type="project" value="InterPro"/>
</dbReference>
<reference evidence="5" key="2">
    <citation type="journal article" date="2020" name="Nat. Commun.">
        <title>Large-scale genome sequencing of mycorrhizal fungi provides insights into the early evolution of symbiotic traits.</title>
        <authorList>
            <person name="Miyauchi S."/>
            <person name="Kiss E."/>
            <person name="Kuo A."/>
            <person name="Drula E."/>
            <person name="Kohler A."/>
            <person name="Sanchez-Garcia M."/>
            <person name="Morin E."/>
            <person name="Andreopoulos B."/>
            <person name="Barry K.W."/>
            <person name="Bonito G."/>
            <person name="Buee M."/>
            <person name="Carver A."/>
            <person name="Chen C."/>
            <person name="Cichocki N."/>
            <person name="Clum A."/>
            <person name="Culley D."/>
            <person name="Crous P.W."/>
            <person name="Fauchery L."/>
            <person name="Girlanda M."/>
            <person name="Hayes R.D."/>
            <person name="Keri Z."/>
            <person name="LaButti K."/>
            <person name="Lipzen A."/>
            <person name="Lombard V."/>
            <person name="Magnuson J."/>
            <person name="Maillard F."/>
            <person name="Murat C."/>
            <person name="Nolan M."/>
            <person name="Ohm R.A."/>
            <person name="Pangilinan J."/>
            <person name="Pereira M.F."/>
            <person name="Perotto S."/>
            <person name="Peter M."/>
            <person name="Pfister S."/>
            <person name="Riley R."/>
            <person name="Sitrit Y."/>
            <person name="Stielow J.B."/>
            <person name="Szollosi G."/>
            <person name="Zifcakova L."/>
            <person name="Stursova M."/>
            <person name="Spatafora J.W."/>
            <person name="Tedersoo L."/>
            <person name="Vaario L.M."/>
            <person name="Yamada A."/>
            <person name="Yan M."/>
            <person name="Wang P."/>
            <person name="Xu J."/>
            <person name="Bruns T."/>
            <person name="Baldrian P."/>
            <person name="Vilgalys R."/>
            <person name="Dunand C."/>
            <person name="Henrissat B."/>
            <person name="Grigoriev I.V."/>
            <person name="Hibbett D."/>
            <person name="Nagy L.G."/>
            <person name="Martin F.M."/>
        </authorList>
    </citation>
    <scope>NUCLEOTIDE SEQUENCE</scope>
    <source>
        <strain evidence="5">BED1</strain>
    </source>
</reference>
<dbReference type="Pfam" id="PF02874">
    <property type="entry name" value="ATP-synt_ab_N"/>
    <property type="match status" value="1"/>
</dbReference>
<name>A0AAD4BFP9_BOLED</name>
<dbReference type="AlphaFoldDB" id="A0AAD4BFP9"/>
<proteinExistence type="inferred from homology"/>
<dbReference type="InterPro" id="IPR027417">
    <property type="entry name" value="P-loop_NTPase"/>
</dbReference>
<keyword evidence="6" id="KW-1185">Reference proteome</keyword>
<reference evidence="5" key="1">
    <citation type="submission" date="2019-10" db="EMBL/GenBank/DDBJ databases">
        <authorList>
            <consortium name="DOE Joint Genome Institute"/>
            <person name="Kuo A."/>
            <person name="Miyauchi S."/>
            <person name="Kiss E."/>
            <person name="Drula E."/>
            <person name="Kohler A."/>
            <person name="Sanchez-Garcia M."/>
            <person name="Andreopoulos B."/>
            <person name="Barry K.W."/>
            <person name="Bonito G."/>
            <person name="Buee M."/>
            <person name="Carver A."/>
            <person name="Chen C."/>
            <person name="Cichocki N."/>
            <person name="Clum A."/>
            <person name="Culley D."/>
            <person name="Crous P.W."/>
            <person name="Fauchery L."/>
            <person name="Girlanda M."/>
            <person name="Hayes R."/>
            <person name="Keri Z."/>
            <person name="LaButti K."/>
            <person name="Lipzen A."/>
            <person name="Lombard V."/>
            <person name="Magnuson J."/>
            <person name="Maillard F."/>
            <person name="Morin E."/>
            <person name="Murat C."/>
            <person name="Nolan M."/>
            <person name="Ohm R."/>
            <person name="Pangilinan J."/>
            <person name="Pereira M."/>
            <person name="Perotto S."/>
            <person name="Peter M."/>
            <person name="Riley R."/>
            <person name="Sitrit Y."/>
            <person name="Stielow B."/>
            <person name="Szollosi G."/>
            <person name="Zifcakova L."/>
            <person name="Stursova M."/>
            <person name="Spatafora J.W."/>
            <person name="Tedersoo L."/>
            <person name="Vaario L.-M."/>
            <person name="Yamada A."/>
            <person name="Yan M."/>
            <person name="Wang P."/>
            <person name="Xu J."/>
            <person name="Bruns T."/>
            <person name="Baldrian P."/>
            <person name="Vilgalys R."/>
            <person name="Henrissat B."/>
            <person name="Grigoriev I.V."/>
            <person name="Hibbett D."/>
            <person name="Nagy L.G."/>
            <person name="Martin F.M."/>
        </authorList>
    </citation>
    <scope>NUCLEOTIDE SEQUENCE</scope>
    <source>
        <strain evidence="5">BED1</strain>
    </source>
</reference>
<dbReference type="InterPro" id="IPR005294">
    <property type="entry name" value="ATP_synth_F1_asu"/>
</dbReference>
<sequence length="207" mass="21841">MTIRQRTLAVSLPPSRPDNDAASEVSSILESHISGTAVRGNVEETGRILSVGDGIGHFWGLQSVQAKEMAEFSFGVRGMCLNLEADNVGASIFDAIGNPIDGKGPIQAAERYHAFLKAPGIPPRRSVNQPMMTGLKPIDAMVPIGQGKDEVKNSILSVTVGQKCSTAAQLVKTLKHPIIAATLASEAAPLQCLAPFSSCTKTPVLRL</sequence>
<evidence type="ECO:0000313" key="6">
    <source>
        <dbReference type="Proteomes" id="UP001194468"/>
    </source>
</evidence>
<comment type="caution">
    <text evidence="5">The sequence shown here is derived from an EMBL/GenBank/DDBJ whole genome shotgun (WGS) entry which is preliminary data.</text>
</comment>
<evidence type="ECO:0000256" key="2">
    <source>
        <dbReference type="ARBA" id="ARBA00022448"/>
    </source>
</evidence>
<accession>A0AAD4BFP9</accession>
<dbReference type="Proteomes" id="UP001194468">
    <property type="component" value="Unassembled WGS sequence"/>
</dbReference>
<dbReference type="PANTHER" id="PTHR48082">
    <property type="entry name" value="ATP SYNTHASE SUBUNIT ALPHA, MITOCHONDRIAL"/>
    <property type="match status" value="1"/>
</dbReference>
<dbReference type="InterPro" id="IPR004100">
    <property type="entry name" value="ATPase_F1/V1/A1_a/bsu_N"/>
</dbReference>
<dbReference type="GO" id="GO:0043531">
    <property type="term" value="F:ADP binding"/>
    <property type="evidence" value="ECO:0007669"/>
    <property type="project" value="TreeGrafter"/>
</dbReference>
<dbReference type="Gene3D" id="2.40.30.20">
    <property type="match status" value="1"/>
</dbReference>
<dbReference type="GO" id="GO:0005524">
    <property type="term" value="F:ATP binding"/>
    <property type="evidence" value="ECO:0007669"/>
    <property type="project" value="UniProtKB-KW"/>
</dbReference>
<protein>
    <recommendedName>
        <fullName evidence="4">ATPase F1/V1/A1 complex alpha/beta subunit N-terminal domain-containing protein</fullName>
    </recommendedName>
</protein>
<dbReference type="InterPro" id="IPR023366">
    <property type="entry name" value="ATP_synth_asu-like_sf"/>
</dbReference>
<evidence type="ECO:0000259" key="4">
    <source>
        <dbReference type="Pfam" id="PF02874"/>
    </source>
</evidence>
<dbReference type="Gene3D" id="3.40.50.12240">
    <property type="match status" value="1"/>
</dbReference>
<evidence type="ECO:0000256" key="3">
    <source>
        <dbReference type="ARBA" id="ARBA00023065"/>
    </source>
</evidence>
<dbReference type="PANTHER" id="PTHR48082:SF2">
    <property type="entry name" value="ATP SYNTHASE SUBUNIT ALPHA, MITOCHONDRIAL"/>
    <property type="match status" value="1"/>
</dbReference>
<evidence type="ECO:0000256" key="1">
    <source>
        <dbReference type="ARBA" id="ARBA00008936"/>
    </source>
</evidence>
<gene>
    <name evidence="5" type="ORF">L210DRAFT_3615019</name>
</gene>